<comment type="caution">
    <text evidence="1">The sequence shown here is derived from an EMBL/GenBank/DDBJ whole genome shotgun (WGS) entry which is preliminary data.</text>
</comment>
<reference evidence="1 2" key="1">
    <citation type="submission" date="2019-02" db="EMBL/GenBank/DDBJ databases">
        <title>Genomic Encyclopedia of Type Strains, Phase IV (KMG-IV): sequencing the most valuable type-strain genomes for metagenomic binning, comparative biology and taxonomic classification.</title>
        <authorList>
            <person name="Goeker M."/>
        </authorList>
    </citation>
    <scope>NUCLEOTIDE SEQUENCE [LARGE SCALE GENOMIC DNA]</scope>
    <source>
        <strain evidence="1 2">DSM 18116</strain>
    </source>
</reference>
<protein>
    <recommendedName>
        <fullName evidence="3">PKD family protein</fullName>
    </recommendedName>
</protein>
<evidence type="ECO:0000313" key="1">
    <source>
        <dbReference type="EMBL" id="RZS70727.1"/>
    </source>
</evidence>
<dbReference type="PROSITE" id="PS51257">
    <property type="entry name" value="PROKAR_LIPOPROTEIN"/>
    <property type="match status" value="1"/>
</dbReference>
<dbReference type="RefSeq" id="WP_130541208.1">
    <property type="nucleotide sequence ID" value="NZ_CP042431.1"/>
</dbReference>
<organism evidence="1 2">
    <name type="scientific">Pseudobacter ginsenosidimutans</name>
    <dbReference type="NCBI Taxonomy" id="661488"/>
    <lineage>
        <taxon>Bacteria</taxon>
        <taxon>Pseudomonadati</taxon>
        <taxon>Bacteroidota</taxon>
        <taxon>Chitinophagia</taxon>
        <taxon>Chitinophagales</taxon>
        <taxon>Chitinophagaceae</taxon>
        <taxon>Pseudobacter</taxon>
    </lineage>
</organism>
<dbReference type="Proteomes" id="UP000293874">
    <property type="component" value="Unassembled WGS sequence"/>
</dbReference>
<keyword evidence="2" id="KW-1185">Reference proteome</keyword>
<evidence type="ECO:0000313" key="2">
    <source>
        <dbReference type="Proteomes" id="UP000293874"/>
    </source>
</evidence>
<dbReference type="OrthoDB" id="638483at2"/>
<sequence>MRSLFFYTNLLFCFAAVLISGCKKDLVNGNKKLPDHFTIELPGEDLTLIRGLEGADSIKARIRIPGQSSSQFDTAAYTFIWTSLSNGDTLSLKPYLIPGDFDGLPAVLNSVLLTVKEKKTGIVEIATSSVSITTPTREGWIILGEKAGASQLGMLTYTTQGYKKFVDLATELGKNIPLSGKPVCINAIGSDIYFGLSVLQWVGITTDQEIKVLQSMDFVVDENISNFLTSTFQPGPANPVRIEKTGYTSFTANKGDDLFFTSLFYLKYMGLMMVQQLNEWNGQPFHVSKMHTYVGPGRGPFDYSRLVYDLDEYKFRWVPDDGHDLSLQTPFSMDGFQPYAIQNKMSEPGEESLILSLLHNPVTQQSYMLQFLTNGIVKETKQIAYADAADIIASRFIEIDHNTGYIIYVKGNKVMAYDYTIGQTFMLLDMGNESISLMKFEKYNQGFSKMPGRVELYDELFKRLLVCTYDATSPDNSGTFRLYQIPLGHQAPVLESEEAGFPKIVDASFVPIH</sequence>
<accession>A0A4Q7MQC4</accession>
<dbReference type="EMBL" id="SGXA01000002">
    <property type="protein sequence ID" value="RZS70727.1"/>
    <property type="molecule type" value="Genomic_DNA"/>
</dbReference>
<evidence type="ECO:0008006" key="3">
    <source>
        <dbReference type="Google" id="ProtNLM"/>
    </source>
</evidence>
<dbReference type="AlphaFoldDB" id="A0A4Q7MQC4"/>
<proteinExistence type="predicted"/>
<gene>
    <name evidence="1" type="ORF">EV199_2620</name>
</gene>
<name>A0A4Q7MQC4_9BACT</name>